<evidence type="ECO:0000313" key="3">
    <source>
        <dbReference type="Proteomes" id="UP000297907"/>
    </source>
</evidence>
<name>A0A4R8W3W6_9MICO</name>
<reference evidence="2 3" key="1">
    <citation type="submission" date="2019-03" db="EMBL/GenBank/DDBJ databases">
        <title>Genomics of glacier-inhabiting Cryobacterium strains.</title>
        <authorList>
            <person name="Liu Q."/>
            <person name="Xin Y.-H."/>
        </authorList>
    </citation>
    <scope>NUCLEOTIDE SEQUENCE [LARGE SCALE GENOMIC DNA]</scope>
    <source>
        <strain evidence="2 3">RHLS22-1</strain>
    </source>
</reference>
<dbReference type="Proteomes" id="UP000297907">
    <property type="component" value="Unassembled WGS sequence"/>
</dbReference>
<keyword evidence="1" id="KW-0812">Transmembrane</keyword>
<proteinExistence type="predicted"/>
<organism evidence="2 3">
    <name type="scientific">Cryobacterium adonitolivorans</name>
    <dbReference type="NCBI Taxonomy" id="1259189"/>
    <lineage>
        <taxon>Bacteria</taxon>
        <taxon>Bacillati</taxon>
        <taxon>Actinomycetota</taxon>
        <taxon>Actinomycetes</taxon>
        <taxon>Micrococcales</taxon>
        <taxon>Microbacteriaceae</taxon>
        <taxon>Cryobacterium</taxon>
    </lineage>
</organism>
<feature type="transmembrane region" description="Helical" evidence="1">
    <location>
        <begin position="15"/>
        <end position="34"/>
    </location>
</feature>
<protein>
    <submittedName>
        <fullName evidence="2">Uncharacterized protein</fullName>
    </submittedName>
</protein>
<evidence type="ECO:0000256" key="1">
    <source>
        <dbReference type="SAM" id="Phobius"/>
    </source>
</evidence>
<keyword evidence="1" id="KW-0472">Membrane</keyword>
<evidence type="ECO:0000313" key="2">
    <source>
        <dbReference type="EMBL" id="TFC01652.1"/>
    </source>
</evidence>
<accession>A0A4R8W3W6</accession>
<comment type="caution">
    <text evidence="2">The sequence shown here is derived from an EMBL/GenBank/DDBJ whole genome shotgun (WGS) entry which is preliminary data.</text>
</comment>
<dbReference type="AlphaFoldDB" id="A0A4R8W3W6"/>
<dbReference type="OrthoDB" id="5117155at2"/>
<sequence>MPDINCPHPLSTRDAAALVGVLASLEGLVLVAGLEDHAVQTLLRRLESDGIASPLGEGEDPGFHLRQALNDLNQQLRYALGEYDSPQAWAPGLR</sequence>
<dbReference type="EMBL" id="SOFL01000033">
    <property type="protein sequence ID" value="TFC01652.1"/>
    <property type="molecule type" value="Genomic_DNA"/>
</dbReference>
<dbReference type="RefSeq" id="WP_134453754.1">
    <property type="nucleotide sequence ID" value="NZ_SOFL01000033.1"/>
</dbReference>
<keyword evidence="3" id="KW-1185">Reference proteome</keyword>
<gene>
    <name evidence="2" type="ORF">E3O42_09780</name>
</gene>
<keyword evidence="1" id="KW-1133">Transmembrane helix</keyword>